<gene>
    <name evidence="2" type="ORF">FOXG_14480</name>
    <name evidence="3" type="ORF">FOXG_21935</name>
</gene>
<dbReference type="KEGG" id="fox:FOXG_21935"/>
<organism evidence="3 4">
    <name type="scientific">Fusarium oxysporum f. sp. lycopersici (strain 4287 / CBS 123668 / FGSC 9935 / NRRL 34936)</name>
    <name type="common">Fusarium vascular wilt of tomato</name>
    <dbReference type="NCBI Taxonomy" id="426428"/>
    <lineage>
        <taxon>Eukaryota</taxon>
        <taxon>Fungi</taxon>
        <taxon>Dikarya</taxon>
        <taxon>Ascomycota</taxon>
        <taxon>Pezizomycotina</taxon>
        <taxon>Sordariomycetes</taxon>
        <taxon>Hypocreomycetidae</taxon>
        <taxon>Hypocreales</taxon>
        <taxon>Nectriaceae</taxon>
        <taxon>Fusarium</taxon>
        <taxon>Fusarium oxysporum species complex</taxon>
    </lineage>
</organism>
<dbReference type="GeneID" id="28962641"/>
<feature type="region of interest" description="Disordered" evidence="1">
    <location>
        <begin position="1"/>
        <end position="66"/>
    </location>
</feature>
<dbReference type="OrthoDB" id="5343483at2759"/>
<protein>
    <submittedName>
        <fullName evidence="3">Uncharacterized protein</fullName>
    </submittedName>
</protein>
<name>A0A0J9W3N3_FUSO4</name>
<dbReference type="RefSeq" id="XP_018254731.1">
    <property type="nucleotide sequence ID" value="XM_018394533.1"/>
</dbReference>
<dbReference type="AlphaFoldDB" id="A0A0J9W3N3"/>
<dbReference type="VEuPathDB" id="FungiDB:FOXG_21935"/>
<dbReference type="EMBL" id="DS231719">
    <property type="protein sequence ID" value="KNB16686.1"/>
    <property type="molecule type" value="Genomic_DNA"/>
</dbReference>
<evidence type="ECO:0000313" key="4">
    <source>
        <dbReference type="Proteomes" id="UP000009097"/>
    </source>
</evidence>
<feature type="region of interest" description="Disordered" evidence="1">
    <location>
        <begin position="301"/>
        <end position="326"/>
    </location>
</feature>
<dbReference type="KEGG" id="fox:FOXG_14480"/>
<accession>A0A0J9W3N3</accession>
<reference evidence="3" key="1">
    <citation type="submission" date="2007-04" db="EMBL/GenBank/DDBJ databases">
        <authorList>
            <consortium name="The Broad Institute Genome Sequencing Platform"/>
            <person name="Birren B."/>
            <person name="Lander E."/>
            <person name="Galagan J."/>
            <person name="Nusbaum C."/>
            <person name="Devon K."/>
            <person name="Ma L.-J."/>
            <person name="Jaffe D."/>
            <person name="Butler J."/>
            <person name="Alvarez P."/>
            <person name="Gnerre S."/>
            <person name="Grabherr M."/>
            <person name="Kleber M."/>
            <person name="Mauceli E."/>
            <person name="Brockman W."/>
            <person name="MacCallum I.A."/>
            <person name="Young S."/>
            <person name="LaButti K."/>
            <person name="DeCaprio D."/>
            <person name="Crawford M."/>
            <person name="Koehrsen M."/>
            <person name="Engels R."/>
            <person name="Montgomery P."/>
            <person name="Pearson M."/>
            <person name="Howarth C."/>
            <person name="Larson L."/>
            <person name="White J."/>
            <person name="O'Leary S."/>
            <person name="Kodira C."/>
            <person name="Zeng Q."/>
            <person name="Yandava C."/>
            <person name="Alvarado L."/>
            <person name="Kistler C."/>
            <person name="Shim W.-B."/>
            <person name="Kang S."/>
            <person name="Woloshuk C."/>
        </authorList>
    </citation>
    <scope>NUCLEOTIDE SEQUENCE</scope>
    <source>
        <strain evidence="3">4287</strain>
    </source>
</reference>
<sequence length="397" mass="44975">MTVYSLPLPSAEPTTPPAAGSSRHGSPFGSPLECRPKFTVKRKADSRPLILSKRHQASPASRQQVEHSHILPGAFRNTFAAGSGDSPSSPLTISLEGLVRKDRERLYVHPLQWTMQHLLVLHCQFVDHTRTPDKMFERPEANGPRNTPQNHQLTIPPTAATALNQLQTKFHDPTVRVWAVEVFLTAYKLISPRPPSSSIFESLQLRYGKHLEILKVGRVYSQPSMVLAYIDLDNVRSLRRATVYTKWYRELFKQWPDNKPVRAILKKRLRRMQPRERQYDPFLLPVLVALGQERRRRSFVSGIPDPFSGAHEPPSSPNLPQGTRRASTNVTILATTSHDPEHIWAYTVEFTDAFLDCFDDPSKPCEADQLSISHSRIPLSPIEVTTTMLLETLATKH</sequence>
<dbReference type="GeneID" id="28955630"/>
<proteinExistence type="predicted"/>
<evidence type="ECO:0000313" key="3">
    <source>
        <dbReference type="EMBL" id="KNB17461.1"/>
    </source>
</evidence>
<evidence type="ECO:0000313" key="2">
    <source>
        <dbReference type="EMBL" id="KNB16686.1"/>
    </source>
</evidence>
<dbReference type="EMBL" id="DS231722">
    <property type="protein sequence ID" value="KNB17461.1"/>
    <property type="molecule type" value="Genomic_DNA"/>
</dbReference>
<dbReference type="RefSeq" id="XP_018255506.1">
    <property type="nucleotide sequence ID" value="XM_018402314.1"/>
</dbReference>
<reference evidence="3" key="2">
    <citation type="journal article" date="2010" name="Nature">
        <title>Comparative genomics reveals mobile pathogenicity chromosomes in Fusarium.</title>
        <authorList>
            <person name="Ma L.J."/>
            <person name="van der Does H.C."/>
            <person name="Borkovich K.A."/>
            <person name="Coleman J.J."/>
            <person name="Daboussi M.J."/>
            <person name="Di Pietro A."/>
            <person name="Dufresne M."/>
            <person name="Freitag M."/>
            <person name="Grabherr M."/>
            <person name="Henrissat B."/>
            <person name="Houterman P.M."/>
            <person name="Kang S."/>
            <person name="Shim W.B."/>
            <person name="Woloshuk C."/>
            <person name="Xie X."/>
            <person name="Xu J.R."/>
            <person name="Antoniw J."/>
            <person name="Baker S.E."/>
            <person name="Bluhm B.H."/>
            <person name="Breakspear A."/>
            <person name="Brown D.W."/>
            <person name="Butchko R.A."/>
            <person name="Chapman S."/>
            <person name="Coulson R."/>
            <person name="Coutinho P.M."/>
            <person name="Danchin E.G."/>
            <person name="Diener A."/>
            <person name="Gale L.R."/>
            <person name="Gardiner D.M."/>
            <person name="Goff S."/>
            <person name="Hammond-Kosack K.E."/>
            <person name="Hilburn K."/>
            <person name="Hua-Van A."/>
            <person name="Jonkers W."/>
            <person name="Kazan K."/>
            <person name="Kodira C.D."/>
            <person name="Koehrsen M."/>
            <person name="Kumar L."/>
            <person name="Lee Y.H."/>
            <person name="Li L."/>
            <person name="Manners J.M."/>
            <person name="Miranda-Saavedra D."/>
            <person name="Mukherjee M."/>
            <person name="Park G."/>
            <person name="Park J."/>
            <person name="Park S.Y."/>
            <person name="Proctor R.H."/>
            <person name="Regev A."/>
            <person name="Ruiz-Roldan M.C."/>
            <person name="Sain D."/>
            <person name="Sakthikumar S."/>
            <person name="Sykes S."/>
            <person name="Schwartz D.C."/>
            <person name="Turgeon B.G."/>
            <person name="Wapinski I."/>
            <person name="Yoder O."/>
            <person name="Young S."/>
            <person name="Zeng Q."/>
            <person name="Zhou S."/>
            <person name="Galagan J."/>
            <person name="Cuomo C.A."/>
            <person name="Kistler H.C."/>
            <person name="Rep M."/>
        </authorList>
    </citation>
    <scope>NUCLEOTIDE SEQUENCE [LARGE SCALE GENOMIC DNA]</scope>
    <source>
        <strain evidence="3">4287</strain>
    </source>
</reference>
<dbReference type="Proteomes" id="UP000009097">
    <property type="component" value="Unassembled WGS sequence"/>
</dbReference>
<evidence type="ECO:0000256" key="1">
    <source>
        <dbReference type="SAM" id="MobiDB-lite"/>
    </source>
</evidence>
<dbReference type="VEuPathDB" id="FungiDB:FOXG_14480"/>